<keyword evidence="2" id="KW-1185">Reference proteome</keyword>
<sequence>MTRQSENPEILRIADLPQRGATPFELSPDAGARAALAEALGVEAIRKLSFRGQISPDGRRDWLLDASLGATVVQSCVVTLAPVTTRVDRKVIRRFLAEMPDDADVEEIEMPEDETIEQLTDVVDLSQVMQEALALAIPDYPRADGAELQEAVFAPPDATPLRDEDLKPFAGLADLKSKLEKDD</sequence>
<dbReference type="Proteomes" id="UP001064087">
    <property type="component" value="Chromosome"/>
</dbReference>
<dbReference type="InterPro" id="IPR003772">
    <property type="entry name" value="YceD"/>
</dbReference>
<gene>
    <name evidence="1" type="ORF">N7U68_01455</name>
</gene>
<dbReference type="EMBL" id="CP106738">
    <property type="protein sequence ID" value="UXX83380.1"/>
    <property type="molecule type" value="Genomic_DNA"/>
</dbReference>
<dbReference type="Pfam" id="PF02620">
    <property type="entry name" value="YceD"/>
    <property type="match status" value="1"/>
</dbReference>
<protein>
    <submittedName>
        <fullName evidence="1">DUF177 domain-containing protein</fullName>
    </submittedName>
</protein>
<evidence type="ECO:0000313" key="1">
    <source>
        <dbReference type="EMBL" id="UXX83380.1"/>
    </source>
</evidence>
<reference evidence="1" key="1">
    <citation type="submission" date="2022-10" db="EMBL/GenBank/DDBJ databases">
        <title>Roseovarius pelagicus sp. nov., isolated from Arctic seawater.</title>
        <authorList>
            <person name="Hong Y.W."/>
            <person name="Hwang C.Y."/>
        </authorList>
    </citation>
    <scope>NUCLEOTIDE SEQUENCE</scope>
    <source>
        <strain evidence="1">HL-MP18</strain>
    </source>
</reference>
<name>A0ABY6DBA6_9RHOB</name>
<organism evidence="1 2">
    <name type="scientific">Roseovarius pelagicus</name>
    <dbReference type="NCBI Taxonomy" id="2980108"/>
    <lineage>
        <taxon>Bacteria</taxon>
        <taxon>Pseudomonadati</taxon>
        <taxon>Pseudomonadota</taxon>
        <taxon>Alphaproteobacteria</taxon>
        <taxon>Rhodobacterales</taxon>
        <taxon>Roseobacteraceae</taxon>
        <taxon>Roseovarius</taxon>
    </lineage>
</organism>
<evidence type="ECO:0000313" key="2">
    <source>
        <dbReference type="Proteomes" id="UP001064087"/>
    </source>
</evidence>
<dbReference type="RefSeq" id="WP_263047995.1">
    <property type="nucleotide sequence ID" value="NZ_CP106738.1"/>
</dbReference>
<accession>A0ABY6DBA6</accession>
<proteinExistence type="predicted"/>